<dbReference type="AlphaFoldDB" id="A0AAE1BHG5"/>
<keyword evidence="2" id="KW-1133">Transmembrane helix</keyword>
<accession>A0AAE1BHG5</accession>
<keyword evidence="4" id="KW-1185">Reference proteome</keyword>
<protein>
    <submittedName>
        <fullName evidence="3">Uncharacterized protein</fullName>
    </submittedName>
</protein>
<evidence type="ECO:0000256" key="1">
    <source>
        <dbReference type="SAM" id="MobiDB-lite"/>
    </source>
</evidence>
<sequence>MCVESVLAKWTYKLDLNETCGATPSSFHAVPGVACLQFQEYRECVLTWLAHRGHHIKVETGLYTVFIAHLIVGAVLAAWCYVKKQDSTAPYIARHHEDEISPSTSFSGYSPQLVIPSEIVEEEEEQQEEQEVETHSSPAHELQVHELTPNEEEVESPVPSSYVEEMSTAPFVSAHEEIDNNTSSLVSIDYEQISSQVVTKDVFSAEIITDGDTTTSFTTANTQEEEATTPTANTPQEEEETSAPVSLKSESTSPVSYQNETTQFTFPLEEDKPTAFTISFKFIDKVNLVIKRY</sequence>
<reference evidence="3" key="1">
    <citation type="submission" date="2023-10" db="EMBL/GenBank/DDBJ databases">
        <title>Genome assemblies of two species of porcelain crab, Petrolisthes cinctipes and Petrolisthes manimaculis (Anomura: Porcellanidae).</title>
        <authorList>
            <person name="Angst P."/>
        </authorList>
    </citation>
    <scope>NUCLEOTIDE SEQUENCE</scope>
    <source>
        <strain evidence="3">PB745_01</strain>
        <tissue evidence="3">Gill</tissue>
    </source>
</reference>
<proteinExistence type="predicted"/>
<comment type="caution">
    <text evidence="3">The sequence shown here is derived from an EMBL/GenBank/DDBJ whole genome shotgun (WGS) entry which is preliminary data.</text>
</comment>
<evidence type="ECO:0000313" key="3">
    <source>
        <dbReference type="EMBL" id="KAK3850852.1"/>
    </source>
</evidence>
<dbReference type="Proteomes" id="UP001286313">
    <property type="component" value="Unassembled WGS sequence"/>
</dbReference>
<feature type="region of interest" description="Disordered" evidence="1">
    <location>
        <begin position="122"/>
        <end position="156"/>
    </location>
</feature>
<feature type="compositionally biased region" description="Acidic residues" evidence="1">
    <location>
        <begin position="122"/>
        <end position="131"/>
    </location>
</feature>
<evidence type="ECO:0000256" key="2">
    <source>
        <dbReference type="SAM" id="Phobius"/>
    </source>
</evidence>
<feature type="compositionally biased region" description="Low complexity" evidence="1">
    <location>
        <begin position="214"/>
        <end position="235"/>
    </location>
</feature>
<gene>
    <name evidence="3" type="ORF">Pcinc_042466</name>
</gene>
<evidence type="ECO:0000313" key="4">
    <source>
        <dbReference type="Proteomes" id="UP001286313"/>
    </source>
</evidence>
<feature type="region of interest" description="Disordered" evidence="1">
    <location>
        <begin position="214"/>
        <end position="256"/>
    </location>
</feature>
<keyword evidence="2" id="KW-0812">Transmembrane</keyword>
<organism evidence="3 4">
    <name type="scientific">Petrolisthes cinctipes</name>
    <name type="common">Flat porcelain crab</name>
    <dbReference type="NCBI Taxonomy" id="88211"/>
    <lineage>
        <taxon>Eukaryota</taxon>
        <taxon>Metazoa</taxon>
        <taxon>Ecdysozoa</taxon>
        <taxon>Arthropoda</taxon>
        <taxon>Crustacea</taxon>
        <taxon>Multicrustacea</taxon>
        <taxon>Malacostraca</taxon>
        <taxon>Eumalacostraca</taxon>
        <taxon>Eucarida</taxon>
        <taxon>Decapoda</taxon>
        <taxon>Pleocyemata</taxon>
        <taxon>Anomura</taxon>
        <taxon>Galatheoidea</taxon>
        <taxon>Porcellanidae</taxon>
        <taxon>Petrolisthes</taxon>
    </lineage>
</organism>
<feature type="transmembrane region" description="Helical" evidence="2">
    <location>
        <begin position="62"/>
        <end position="82"/>
    </location>
</feature>
<dbReference type="EMBL" id="JAWQEG010008168">
    <property type="protein sequence ID" value="KAK3850852.1"/>
    <property type="molecule type" value="Genomic_DNA"/>
</dbReference>
<name>A0AAE1BHG5_PETCI</name>
<keyword evidence="2" id="KW-0472">Membrane</keyword>